<proteinExistence type="predicted"/>
<gene>
    <name evidence="1" type="ORF">EVA_19291</name>
</gene>
<name>J9FSS1_9ZZZZ</name>
<dbReference type="EMBL" id="AMCI01007444">
    <property type="protein sequence ID" value="EJW92602.1"/>
    <property type="molecule type" value="Genomic_DNA"/>
</dbReference>
<reference evidence="1" key="1">
    <citation type="journal article" date="2012" name="PLoS ONE">
        <title>Gene sets for utilization of primary and secondary nutrition supplies in the distal gut of endangered iberian lynx.</title>
        <authorList>
            <person name="Alcaide M."/>
            <person name="Messina E."/>
            <person name="Richter M."/>
            <person name="Bargiela R."/>
            <person name="Peplies J."/>
            <person name="Huws S.A."/>
            <person name="Newbold C.J."/>
            <person name="Golyshin P.N."/>
            <person name="Simon M.A."/>
            <person name="Lopez G."/>
            <person name="Yakimov M.M."/>
            <person name="Ferrer M."/>
        </authorList>
    </citation>
    <scope>NUCLEOTIDE SEQUENCE</scope>
</reference>
<sequence>MIAMNILQKKIYSYFERNPQLRVLFIFNNELFDANEELSELEWTDGYRFIAFRGDWFTVKYRLENEWAKDKVIIYFDRPSPTSSKADMAAFPLMDVLAANMEYHSQDYASFMQQYGLPESMTLFVEQNLIQLQTEKM</sequence>
<accession>J9FSS1</accession>
<feature type="non-terminal residue" evidence="1">
    <location>
        <position position="137"/>
    </location>
</feature>
<organism evidence="1">
    <name type="scientific">gut metagenome</name>
    <dbReference type="NCBI Taxonomy" id="749906"/>
    <lineage>
        <taxon>unclassified sequences</taxon>
        <taxon>metagenomes</taxon>
        <taxon>organismal metagenomes</taxon>
    </lineage>
</organism>
<protein>
    <submittedName>
        <fullName evidence="1">PglZ domain protein</fullName>
    </submittedName>
</protein>
<evidence type="ECO:0000313" key="1">
    <source>
        <dbReference type="EMBL" id="EJW92602.1"/>
    </source>
</evidence>
<comment type="caution">
    <text evidence="1">The sequence shown here is derived from an EMBL/GenBank/DDBJ whole genome shotgun (WGS) entry which is preliminary data.</text>
</comment>
<dbReference type="AlphaFoldDB" id="J9FSS1"/>